<accession>A0A5C5YH46</accession>
<dbReference type="AlphaFoldDB" id="A0A5C5YH46"/>
<protein>
    <submittedName>
        <fullName evidence="1">Uncharacterized protein</fullName>
    </submittedName>
</protein>
<dbReference type="OrthoDB" id="291797at2"/>
<name>A0A5C5YH46_9BACT</name>
<dbReference type="Proteomes" id="UP000318478">
    <property type="component" value="Unassembled WGS sequence"/>
</dbReference>
<keyword evidence="2" id="KW-1185">Reference proteome</keyword>
<evidence type="ECO:0000313" key="2">
    <source>
        <dbReference type="Proteomes" id="UP000318478"/>
    </source>
</evidence>
<gene>
    <name evidence="1" type="ORF">Pla123a_33310</name>
</gene>
<sequence length="140" mass="15558">MTNRLPARRQRGFSIIAVLALFALAGSLFTVWARDALQQRQRTQLSHQRVQAEWLATSALGRAAALRTDNPEYDGEQWELDRQQLGQPYAAEVAISLEPNDAPTTIKVVVRLTLNADRRLQVTRTAPLAQTNPSPQSGDP</sequence>
<proteinExistence type="predicted"/>
<comment type="caution">
    <text evidence="1">The sequence shown here is derived from an EMBL/GenBank/DDBJ whole genome shotgun (WGS) entry which is preliminary data.</text>
</comment>
<organism evidence="1 2">
    <name type="scientific">Posidoniimonas polymericola</name>
    <dbReference type="NCBI Taxonomy" id="2528002"/>
    <lineage>
        <taxon>Bacteria</taxon>
        <taxon>Pseudomonadati</taxon>
        <taxon>Planctomycetota</taxon>
        <taxon>Planctomycetia</taxon>
        <taxon>Pirellulales</taxon>
        <taxon>Lacipirellulaceae</taxon>
        <taxon>Posidoniimonas</taxon>
    </lineage>
</organism>
<reference evidence="1 2" key="1">
    <citation type="submission" date="2019-02" db="EMBL/GenBank/DDBJ databases">
        <title>Deep-cultivation of Planctomycetes and their phenomic and genomic characterization uncovers novel biology.</title>
        <authorList>
            <person name="Wiegand S."/>
            <person name="Jogler M."/>
            <person name="Boedeker C."/>
            <person name="Pinto D."/>
            <person name="Vollmers J."/>
            <person name="Rivas-Marin E."/>
            <person name="Kohn T."/>
            <person name="Peeters S.H."/>
            <person name="Heuer A."/>
            <person name="Rast P."/>
            <person name="Oberbeckmann S."/>
            <person name="Bunk B."/>
            <person name="Jeske O."/>
            <person name="Meyerdierks A."/>
            <person name="Storesund J.E."/>
            <person name="Kallscheuer N."/>
            <person name="Luecker S."/>
            <person name="Lage O.M."/>
            <person name="Pohl T."/>
            <person name="Merkel B.J."/>
            <person name="Hornburger P."/>
            <person name="Mueller R.-W."/>
            <person name="Bruemmer F."/>
            <person name="Labrenz M."/>
            <person name="Spormann A.M."/>
            <person name="Op Den Camp H."/>
            <person name="Overmann J."/>
            <person name="Amann R."/>
            <person name="Jetten M.S.M."/>
            <person name="Mascher T."/>
            <person name="Medema M.H."/>
            <person name="Devos D.P."/>
            <person name="Kaster A.-K."/>
            <person name="Ovreas L."/>
            <person name="Rohde M."/>
            <person name="Galperin M.Y."/>
            <person name="Jogler C."/>
        </authorList>
    </citation>
    <scope>NUCLEOTIDE SEQUENCE [LARGE SCALE GENOMIC DNA]</scope>
    <source>
        <strain evidence="1 2">Pla123a</strain>
    </source>
</reference>
<evidence type="ECO:0000313" key="1">
    <source>
        <dbReference type="EMBL" id="TWT74508.1"/>
    </source>
</evidence>
<dbReference type="RefSeq" id="WP_146588934.1">
    <property type="nucleotide sequence ID" value="NZ_SJPO01000008.1"/>
</dbReference>
<dbReference type="EMBL" id="SJPO01000008">
    <property type="protein sequence ID" value="TWT74508.1"/>
    <property type="molecule type" value="Genomic_DNA"/>
</dbReference>